<accession>A0A182FY34</accession>
<organism evidence="2 3">
    <name type="scientific">Anopheles albimanus</name>
    <name type="common">New world malaria mosquito</name>
    <dbReference type="NCBI Taxonomy" id="7167"/>
    <lineage>
        <taxon>Eukaryota</taxon>
        <taxon>Metazoa</taxon>
        <taxon>Ecdysozoa</taxon>
        <taxon>Arthropoda</taxon>
        <taxon>Hexapoda</taxon>
        <taxon>Insecta</taxon>
        <taxon>Pterygota</taxon>
        <taxon>Neoptera</taxon>
        <taxon>Endopterygota</taxon>
        <taxon>Diptera</taxon>
        <taxon>Nematocera</taxon>
        <taxon>Culicoidea</taxon>
        <taxon>Culicidae</taxon>
        <taxon>Anophelinae</taxon>
        <taxon>Anopheles</taxon>
    </lineage>
</organism>
<evidence type="ECO:0000256" key="1">
    <source>
        <dbReference type="SAM" id="MobiDB-lite"/>
    </source>
</evidence>
<name>A0A182FY34_ANOAL</name>
<evidence type="ECO:0000313" key="3">
    <source>
        <dbReference type="Proteomes" id="UP000069272"/>
    </source>
</evidence>
<dbReference type="AlphaFoldDB" id="A0A182FY34"/>
<dbReference type="Proteomes" id="UP000069272">
    <property type="component" value="Chromosome 3L"/>
</dbReference>
<reference evidence="2 3" key="1">
    <citation type="journal article" date="2017" name="G3 (Bethesda)">
        <title>The Physical Genome Mapping of Anopheles albimanus Corrected Scaffold Misassemblies and Identified Interarm Rearrangements in Genus Anopheles.</title>
        <authorList>
            <person name="Artemov G.N."/>
            <person name="Peery A.N."/>
            <person name="Jiang X."/>
            <person name="Tu Z."/>
            <person name="Stegniy V.N."/>
            <person name="Sharakhova M.V."/>
            <person name="Sharakhov I.V."/>
        </authorList>
    </citation>
    <scope>NUCLEOTIDE SEQUENCE [LARGE SCALE GENOMIC DNA]</scope>
    <source>
        <strain evidence="2 3">ALBI9_A</strain>
    </source>
</reference>
<evidence type="ECO:0000313" key="2">
    <source>
        <dbReference type="EnsemblMetazoa" id="AALB014540-PA"/>
    </source>
</evidence>
<dbReference type="VEuPathDB" id="VectorBase:AALB014540"/>
<proteinExistence type="predicted"/>
<reference evidence="2" key="2">
    <citation type="submission" date="2022-08" db="UniProtKB">
        <authorList>
            <consortium name="EnsemblMetazoa"/>
        </authorList>
    </citation>
    <scope>IDENTIFICATION</scope>
    <source>
        <strain evidence="2">STECLA/ALBI9_A</strain>
    </source>
</reference>
<keyword evidence="3" id="KW-1185">Reference proteome</keyword>
<sequence length="119" mass="13457">RERAREELKFGRGAEQTSRQTTVAAPHRNQPSHREDRKPRRGSAKNVFPCEADSIVQKGSREKFYPTFRWSAGRPEVGVGIRVKSKSFGSESVCHIVVRQVLQLAHSVCKPPLPRLLVL</sequence>
<dbReference type="EnsemblMetazoa" id="AALB014540-RA">
    <property type="protein sequence ID" value="AALB014540-PA"/>
    <property type="gene ID" value="AALB014540"/>
</dbReference>
<protein>
    <submittedName>
        <fullName evidence="2">Uncharacterized protein</fullName>
    </submittedName>
</protein>
<feature type="region of interest" description="Disordered" evidence="1">
    <location>
        <begin position="1"/>
        <end position="46"/>
    </location>
</feature>
<feature type="compositionally biased region" description="Basic and acidic residues" evidence="1">
    <location>
        <begin position="1"/>
        <end position="12"/>
    </location>
</feature>